<dbReference type="Pfam" id="PF00006">
    <property type="entry name" value="ATP-synt_ab"/>
    <property type="match status" value="1"/>
</dbReference>
<evidence type="ECO:0000256" key="8">
    <source>
        <dbReference type="ARBA" id="ARBA00022967"/>
    </source>
</evidence>
<dbReference type="GO" id="GO:0046961">
    <property type="term" value="F:proton-transporting ATPase activity, rotational mechanism"/>
    <property type="evidence" value="ECO:0007669"/>
    <property type="project" value="InterPro"/>
</dbReference>
<dbReference type="InterPro" id="IPR036121">
    <property type="entry name" value="ATPase_F1/V1/A1_a/bsu_N_sf"/>
</dbReference>
<dbReference type="InterPro" id="IPR055190">
    <property type="entry name" value="ATP-synt_VA_C"/>
</dbReference>
<evidence type="ECO:0000259" key="14">
    <source>
        <dbReference type="Pfam" id="PF00006"/>
    </source>
</evidence>
<dbReference type="InterPro" id="IPR005725">
    <property type="entry name" value="ATPase_V1-cplx_asu"/>
</dbReference>
<dbReference type="FunFam" id="1.10.1140.10:FF:000002">
    <property type="entry name" value="V-type proton ATPase catalytic subunit A"/>
    <property type="match status" value="1"/>
</dbReference>
<dbReference type="NCBIfam" id="NF003220">
    <property type="entry name" value="PRK04192.1"/>
    <property type="match status" value="1"/>
</dbReference>
<reference evidence="18" key="1">
    <citation type="submission" date="2022-07" db="EMBL/GenBank/DDBJ databases">
        <title>The genome of Lyophyllum shimeji provides insight into the initial evolution of ectomycorrhizal fungal genome.</title>
        <authorList>
            <person name="Kobayashi Y."/>
            <person name="Shibata T."/>
            <person name="Hirakawa H."/>
            <person name="Shigenobu S."/>
            <person name="Nishiyama T."/>
            <person name="Yamada A."/>
            <person name="Hasebe M."/>
            <person name="Kawaguchi M."/>
        </authorList>
    </citation>
    <scope>NUCLEOTIDE SEQUENCE</scope>
    <source>
        <strain evidence="18">AT787</strain>
    </source>
</reference>
<evidence type="ECO:0000259" key="15">
    <source>
        <dbReference type="Pfam" id="PF02874"/>
    </source>
</evidence>
<dbReference type="GO" id="GO:0000329">
    <property type="term" value="C:fungal-type vacuole membrane"/>
    <property type="evidence" value="ECO:0007669"/>
    <property type="project" value="TreeGrafter"/>
</dbReference>
<keyword evidence="4" id="KW-0813">Transport</keyword>
<evidence type="ECO:0000313" key="18">
    <source>
        <dbReference type="EMBL" id="GLB35189.1"/>
    </source>
</evidence>
<evidence type="ECO:0000256" key="12">
    <source>
        <dbReference type="ARBA" id="ARBA00048383"/>
    </source>
</evidence>
<dbReference type="CDD" id="cd18119">
    <property type="entry name" value="ATP-synt_V_A-type_alpha_N"/>
    <property type="match status" value="1"/>
</dbReference>
<dbReference type="Pfam" id="PF22919">
    <property type="entry name" value="ATP-synt_VA_C"/>
    <property type="match status" value="1"/>
</dbReference>
<dbReference type="FunFam" id="2.40.50.100:FF:000008">
    <property type="entry name" value="V-type proton ATPase catalytic subunit A"/>
    <property type="match status" value="1"/>
</dbReference>
<dbReference type="GO" id="GO:0055082">
    <property type="term" value="P:intracellular chemical homeostasis"/>
    <property type="evidence" value="ECO:0007669"/>
    <property type="project" value="UniProtKB-ARBA"/>
</dbReference>
<evidence type="ECO:0000256" key="9">
    <source>
        <dbReference type="ARBA" id="ARBA00023065"/>
    </source>
</evidence>
<dbReference type="InterPro" id="IPR027417">
    <property type="entry name" value="P-loop_NTPase"/>
</dbReference>
<dbReference type="Pfam" id="PF02874">
    <property type="entry name" value="ATP-synt_ab_N"/>
    <property type="match status" value="1"/>
</dbReference>
<dbReference type="NCBIfam" id="TIGR01042">
    <property type="entry name" value="V-ATPase_V1_A"/>
    <property type="match status" value="1"/>
</dbReference>
<dbReference type="SUPFAM" id="SSF50615">
    <property type="entry name" value="N-terminal domain of alpha and beta subunits of F1 ATP synthase"/>
    <property type="match status" value="1"/>
</dbReference>
<evidence type="ECO:0000256" key="13">
    <source>
        <dbReference type="ARBA" id="ARBA00058996"/>
    </source>
</evidence>
<comment type="subcellular location">
    <subcellularLocation>
        <location evidence="10">Vacuole membrane</location>
        <topology evidence="10">Peripheral membrane protein</topology>
        <orientation evidence="10">Cytoplasmic side</orientation>
    </subcellularLocation>
</comment>
<feature type="domain" description="ATP synthase A/B type C-terminal" evidence="17">
    <location>
        <begin position="468"/>
        <end position="565"/>
    </location>
</feature>
<dbReference type="Gene3D" id="2.40.50.100">
    <property type="match status" value="1"/>
</dbReference>
<dbReference type="GO" id="GO:0046034">
    <property type="term" value="P:ATP metabolic process"/>
    <property type="evidence" value="ECO:0007669"/>
    <property type="project" value="InterPro"/>
</dbReference>
<evidence type="ECO:0000256" key="1">
    <source>
        <dbReference type="ARBA" id="ARBA00008936"/>
    </source>
</evidence>
<dbReference type="Proteomes" id="UP001063166">
    <property type="component" value="Unassembled WGS sequence"/>
</dbReference>
<gene>
    <name evidence="18" type="primary">VMA1</name>
    <name evidence="18" type="ORF">LshimejAT787_0207540</name>
</gene>
<dbReference type="FunFam" id="2.40.30.20:FF:000002">
    <property type="entry name" value="V-type proton ATPase catalytic subunit A"/>
    <property type="match status" value="1"/>
</dbReference>
<keyword evidence="5" id="KW-0547">Nucleotide-binding</keyword>
<dbReference type="PANTHER" id="PTHR43607:SF1">
    <property type="entry name" value="H(+)-TRANSPORTING TWO-SECTOR ATPASE"/>
    <property type="match status" value="1"/>
</dbReference>
<protein>
    <recommendedName>
        <fullName evidence="3">V-type proton ATPase catalytic subunit A</fullName>
        <ecNumber evidence="2">7.1.2.2</ecNumber>
    </recommendedName>
</protein>
<accession>A0A9P3PGT8</accession>
<organism evidence="18 19">
    <name type="scientific">Lyophyllum shimeji</name>
    <name type="common">Hon-shimeji</name>
    <name type="synonym">Tricholoma shimeji</name>
    <dbReference type="NCBI Taxonomy" id="47721"/>
    <lineage>
        <taxon>Eukaryota</taxon>
        <taxon>Fungi</taxon>
        <taxon>Dikarya</taxon>
        <taxon>Basidiomycota</taxon>
        <taxon>Agaricomycotina</taxon>
        <taxon>Agaricomycetes</taxon>
        <taxon>Agaricomycetidae</taxon>
        <taxon>Agaricales</taxon>
        <taxon>Tricholomatineae</taxon>
        <taxon>Lyophyllaceae</taxon>
        <taxon>Lyophyllum</taxon>
    </lineage>
</organism>
<keyword evidence="9" id="KW-0406">Ion transport</keyword>
<evidence type="ECO:0000256" key="6">
    <source>
        <dbReference type="ARBA" id="ARBA00022781"/>
    </source>
</evidence>
<comment type="catalytic activity">
    <reaction evidence="12">
        <text>ATP + H2O + 4 H(+)(in) = ADP + phosphate + 5 H(+)(out)</text>
        <dbReference type="Rhea" id="RHEA:57720"/>
        <dbReference type="ChEBI" id="CHEBI:15377"/>
        <dbReference type="ChEBI" id="CHEBI:15378"/>
        <dbReference type="ChEBI" id="CHEBI:30616"/>
        <dbReference type="ChEBI" id="CHEBI:43474"/>
        <dbReference type="ChEBI" id="CHEBI:456216"/>
        <dbReference type="EC" id="7.1.2.2"/>
    </reaction>
</comment>
<comment type="subunit">
    <text evidence="11">V-ATPase is a heteromultimeric enzyme composed of a peripheral catalytic V1 complex (components A to H) attached to an integral membrane V0 proton pore complex (components: a, c, c', c'', d, e, f and VOA1).</text>
</comment>
<comment type="function">
    <text evidence="13">Catalytic subunit of the V1 complex of vacuolar(H+)-ATPase (V-ATPase), a multisubunit enzyme composed of a peripheral complex (V1) that hydrolyzes ATP and a membrane integral complex (V0) that translocates protons. V-ATPase is responsible for acidifying and maintaining the pH of intracellular compartments.</text>
</comment>
<dbReference type="SUPFAM" id="SSF52540">
    <property type="entry name" value="P-loop containing nucleoside triphosphate hydrolases"/>
    <property type="match status" value="1"/>
</dbReference>
<dbReference type="HAMAP" id="MF_00309">
    <property type="entry name" value="ATP_synth_A_arch"/>
    <property type="match status" value="1"/>
</dbReference>
<dbReference type="FunFam" id="3.40.50.300:FF:000052">
    <property type="entry name" value="V-type proton ATPase catalytic subunit A"/>
    <property type="match status" value="1"/>
</dbReference>
<dbReference type="Gene3D" id="3.40.50.300">
    <property type="entry name" value="P-loop containing nucleotide triphosphate hydrolases"/>
    <property type="match status" value="1"/>
</dbReference>
<dbReference type="InterPro" id="IPR024034">
    <property type="entry name" value="ATPase_F1/V1_b/a_C"/>
</dbReference>
<keyword evidence="19" id="KW-1185">Reference proteome</keyword>
<evidence type="ECO:0000256" key="4">
    <source>
        <dbReference type="ARBA" id="ARBA00022448"/>
    </source>
</evidence>
<comment type="caution">
    <text evidence="18">The sequence shown here is derived from an EMBL/GenBank/DDBJ whole genome shotgun (WGS) entry which is preliminary data.</text>
</comment>
<dbReference type="InterPro" id="IPR004100">
    <property type="entry name" value="ATPase_F1/V1/A1_a/bsu_N"/>
</dbReference>
<dbReference type="InterPro" id="IPR031686">
    <property type="entry name" value="ATP-synth_a_Xtn"/>
</dbReference>
<dbReference type="GO" id="GO:0033180">
    <property type="term" value="C:proton-transporting V-type ATPase, V1 domain"/>
    <property type="evidence" value="ECO:0007669"/>
    <property type="project" value="InterPro"/>
</dbReference>
<dbReference type="InterPro" id="IPR020003">
    <property type="entry name" value="ATPase_a/bsu_AS"/>
</dbReference>
<dbReference type="InterPro" id="IPR000194">
    <property type="entry name" value="ATPase_F1/V1/A1_a/bsu_nucl-bd"/>
</dbReference>
<dbReference type="InterPro" id="IPR023366">
    <property type="entry name" value="ATP_synth_asu-like_sf"/>
</dbReference>
<keyword evidence="8" id="KW-1278">Translocase</keyword>
<dbReference type="OrthoDB" id="1676488at2759"/>
<dbReference type="SUPFAM" id="SSF47917">
    <property type="entry name" value="C-terminal domain of alpha and beta subunits of F1 ATP synthase"/>
    <property type="match status" value="1"/>
</dbReference>
<keyword evidence="7" id="KW-0067">ATP-binding</keyword>
<dbReference type="GO" id="GO:0005524">
    <property type="term" value="F:ATP binding"/>
    <property type="evidence" value="ECO:0007669"/>
    <property type="project" value="UniProtKB-KW"/>
</dbReference>
<evidence type="ECO:0000256" key="11">
    <source>
        <dbReference type="ARBA" id="ARBA00029477"/>
    </source>
</evidence>
<evidence type="ECO:0000256" key="2">
    <source>
        <dbReference type="ARBA" id="ARBA00012473"/>
    </source>
</evidence>
<evidence type="ECO:0000259" key="16">
    <source>
        <dbReference type="Pfam" id="PF16886"/>
    </source>
</evidence>
<dbReference type="CDD" id="cd18111">
    <property type="entry name" value="ATP-synt_V_A-type_alpha_C"/>
    <property type="match status" value="1"/>
</dbReference>
<dbReference type="CDD" id="cd01134">
    <property type="entry name" value="V_A-ATPase_A"/>
    <property type="match status" value="1"/>
</dbReference>
<dbReference type="InterPro" id="IPR022878">
    <property type="entry name" value="V-ATPase_asu"/>
</dbReference>
<feature type="domain" description="ATPase F1/V1/A1 complex alpha/beta subunit N-terminal" evidence="15">
    <location>
        <begin position="27"/>
        <end position="89"/>
    </location>
</feature>
<dbReference type="PROSITE" id="PS00152">
    <property type="entry name" value="ATPASE_ALPHA_BETA"/>
    <property type="match status" value="1"/>
</dbReference>
<sequence length="617" mass="68006">MAGASPNARRDLPKIRDEEHESRFGQVFAVSGPVVIAENMVGAAMYELVRVGHDELVGEVIRIEADKATIQVYEETSGVTVGDPVLRTGKPLSVELGPGLMGNIVDGIQRPLRSIQQISQSIYIPRGINTEALDRHVKWDFKPASFKVGDHITGGDIFGGVYENSLVDNHKLMLPPRALGTITHIAEKGSYSVGDIVLETEFEGKTTKHTMMQLWPVRAPRPVTEKQTADYPLLTGQRILDALFPCVQGGTTAIPGAFGCGKTVISQALSKFSNSDIIVYVGCGERGNEMAEVLMEFPELTMEVGDRQEPIMKRTALVANTSNMPVAAREASIYTGITVSEYFRDQGLNVSMMADSTSRWAEALREISGRLAEMPADSGYPAYLGTKLASFYERAGKVVCLGNPSRQGTVSIVGAVSPPGGDFSDPVTSATLGIVQVFWGLDKKLAQRKHFPSVNWSVSYSKYTKVLEPYYESTEPGFVELRMKTKEILQKEEDLAEIVQLVGKSALGENDKITLEVARMLKDDFLQQNGMSEYDRYCPFYKTSKMLKNFVAFHDAAVKAVTQGDLTFTRIKDACGDIMFKLSQMKFESPSQGEEPIRKKLDALYAEIQDKFRQLAE</sequence>
<evidence type="ECO:0000256" key="7">
    <source>
        <dbReference type="ARBA" id="ARBA00022840"/>
    </source>
</evidence>
<dbReference type="Gene3D" id="2.40.30.20">
    <property type="match status" value="1"/>
</dbReference>
<dbReference type="EC" id="7.1.2.2" evidence="2"/>
<dbReference type="Pfam" id="PF16886">
    <property type="entry name" value="ATP-synt_ab_Xtn"/>
    <property type="match status" value="1"/>
</dbReference>
<dbReference type="GO" id="GO:0016887">
    <property type="term" value="F:ATP hydrolysis activity"/>
    <property type="evidence" value="ECO:0007669"/>
    <property type="project" value="InterPro"/>
</dbReference>
<feature type="domain" description="ATPase F1/V1/A1 complex alpha/beta subunit nucleotide-binding" evidence="14">
    <location>
        <begin position="236"/>
        <end position="461"/>
    </location>
</feature>
<proteinExistence type="inferred from homology"/>
<evidence type="ECO:0000256" key="3">
    <source>
        <dbReference type="ARBA" id="ARBA00018860"/>
    </source>
</evidence>
<dbReference type="EMBL" id="BRPK01000002">
    <property type="protein sequence ID" value="GLB35189.1"/>
    <property type="molecule type" value="Genomic_DNA"/>
</dbReference>
<comment type="similarity">
    <text evidence="1">Belongs to the ATPase alpha/beta chains family.</text>
</comment>
<feature type="domain" description="ATPsynthase alpha/beta subunit barrel-sandwich" evidence="16">
    <location>
        <begin position="131"/>
        <end position="218"/>
    </location>
</feature>
<evidence type="ECO:0000256" key="5">
    <source>
        <dbReference type="ARBA" id="ARBA00022741"/>
    </source>
</evidence>
<dbReference type="AlphaFoldDB" id="A0A9P3PGT8"/>
<name>A0A9P3PGT8_LYOSH</name>
<evidence type="ECO:0000256" key="10">
    <source>
        <dbReference type="ARBA" id="ARBA00029427"/>
    </source>
</evidence>
<evidence type="ECO:0000313" key="19">
    <source>
        <dbReference type="Proteomes" id="UP001063166"/>
    </source>
</evidence>
<dbReference type="PANTHER" id="PTHR43607">
    <property type="entry name" value="V-TYPE PROTON ATPASE CATALYTIC SUBUNIT A"/>
    <property type="match status" value="1"/>
</dbReference>
<evidence type="ECO:0000259" key="17">
    <source>
        <dbReference type="Pfam" id="PF22919"/>
    </source>
</evidence>
<keyword evidence="6" id="KW-0375">Hydrogen ion transport</keyword>
<dbReference type="Gene3D" id="1.10.1140.10">
    <property type="entry name" value="Bovine Mitochondrial F1-atpase, Atp Synthase Beta Chain, Chain D, domain 3"/>
    <property type="match status" value="1"/>
</dbReference>